<feature type="region of interest" description="Disordered" evidence="8">
    <location>
        <begin position="799"/>
        <end position="819"/>
    </location>
</feature>
<feature type="transmembrane region" description="Helical" evidence="9">
    <location>
        <begin position="1103"/>
        <end position="1122"/>
    </location>
</feature>
<evidence type="ECO:0000256" key="6">
    <source>
        <dbReference type="ARBA" id="ARBA00023136"/>
    </source>
</evidence>
<name>A0A6J8E2W5_MYTCO</name>
<sequence>MAFFRTSTHKDFPEQVSLVRQSSVYQGQKSWVERTFLKRECIKFIPSPKDSAKCCCGRLENWHDTVPKQLEVPQGPERWHPYAHTESKPTDAYGTIEFQGAPHPSKAQYVRLSSFDSKPDQVLQLLQKHWGLALPKLLITVHGGILNFDLQPKLKRVFRKGLLKAARTTGAWIITGGTNTGVTRHVGEAISDRTTKTKNKVVAIGLAPWGIVENKEDLVGKDLTVPYHCVSANKSNYAVPNRSHSYFLLVDNGTVGKYGGEVIFRKRLEKYIAQQKISIASGVKGRGVPVICVVLEGGANTIRSVLEYVTDTPPVPVVVCDGSGRAADLLAFTHKYTLEDGTMPESLRDQLILTIQKTFLYNQEQAEKLFIELMLCVKKKELITIFRMGEGAQDIDLAILTALLKGTNASAPDQLSLALTWDRVDIARSHIFVYGQEWPEGSLEQAIMDALINDLSFVFEGSLEQAMMDALINDRVDFVKLLLENGVSMNTFLTIARLEELYNTRQGPSNTLRYLHVPSNYHYTLLDIGLVINHLMDGAFRSTYCRKRFRQKYNAIKRNLPSIAGTVGNMGNLVTMLPVIINTKEAQELFPYPFHDLMIWAVLMKRQQMALSMWQHGEEAMAKSLMAAKLYKAMALEADQDDLEVDISTELASYADGFRKLSLELLEHCYKIDDDYTQQLLTYELKNFSDQTCLSLAVAANHRAFIAHTCCQQLLNEMWMGGLQMRKNSSLKVIMGVLFPPAILWLDFKSREELQLMPQTMEEHLDELESEASDAEMSFSINDEQDMFSDDMNIGSSKESIAKTQDKPANGNLSRQNSQMTDNSNNLEYIFYFVLRKILYYFWFYTILYVFFLLSFMYTVLVRTYPLPNWQEYFMMCYVLTLAFEKFRQVIAAEPSRFWMKLKVHYSQLWNVWDSIAILNFMIAVGLRFHPYTLQSSRVVYTVNIVLWIMRILEILSVNKYLGPYLKIISKLLRDMSYFIIIVTLVLISFGIVRQAIHFQNEEWRWHLVRNVFFYPYWMIYGELFADEIDTCYDEERHPDGCTYAAWVAPLLMTPYLLVANILLVNLLIARFNATFIRNNAHSEAIWKFQRYQLILNYELRPLLPPPMIMFSHIFLSLKFIVRRCKGKRDLFDNGLKLFLSLEDTEKLHDFEEECMEDFFRDKEQKFQSSSDERIRVINERVEGMAMKMDDFTQKENNIKLSLQTVDYRLSKLEDLCIHTSEMTHQIRNYIARSSRNVSASSSGSHGRLESEDESAHESNDFTFYQDLTVRADTGQGSDKSLSVAEAARSLPSPLLVHSRRPFKDDFLRKYTDYTVQASPKVSPRHSTERQWSQKTRRSSIPIISLTSETHSPLHLRRHVPDTLTVNVEKANVYSPHEDESNKPDLLIQQKVVPPSAEVAVSQESEVNTNGNASMYSTAHLSSSMVLTTTNQSDVPRVEVEHTEVPVSQIPHYEEKEPIHPPTSPEKLFVHSSSIFTYPTSGSYTTSTSVVPILTSFNTAEYTTITDEIDTSCMIDRSPPGSPISGGAFFPDGFFDPDKHQKKYNKEAREKEFKKLKNAEETEHRKMEKVIRNRLRQISLDETDSISDIAKLVVTELNMTEEEHNGHFEDDNEEMHSSTESVVNKLQKPVDLTIGGSSSDIES</sequence>
<feature type="region of interest" description="Disordered" evidence="8">
    <location>
        <begin position="1235"/>
        <end position="1258"/>
    </location>
</feature>
<dbReference type="GO" id="GO:0005261">
    <property type="term" value="F:monoatomic cation channel activity"/>
    <property type="evidence" value="ECO:0007669"/>
    <property type="project" value="UniProtKB-ARBA"/>
</dbReference>
<feature type="domain" description="TRPM-like" evidence="13">
    <location>
        <begin position="462"/>
        <end position="708"/>
    </location>
</feature>
<dbReference type="InterPro" id="IPR057366">
    <property type="entry name" value="TRPM-like"/>
</dbReference>
<dbReference type="PANTHER" id="PTHR13800:SF1">
    <property type="entry name" value="TRANSIENT RECEPTOR POTENTIAL CATION CHANNEL TRPM"/>
    <property type="match status" value="1"/>
</dbReference>
<keyword evidence="4 9" id="KW-1133">Transmembrane helix</keyword>
<keyword evidence="2" id="KW-0813">Transport</keyword>
<feature type="transmembrane region" description="Helical" evidence="9">
    <location>
        <begin position="939"/>
        <end position="958"/>
    </location>
</feature>
<dbReference type="InterPro" id="IPR050927">
    <property type="entry name" value="TRPM"/>
</dbReference>
<organism evidence="14 15">
    <name type="scientific">Mytilus coruscus</name>
    <name type="common">Sea mussel</name>
    <dbReference type="NCBI Taxonomy" id="42192"/>
    <lineage>
        <taxon>Eukaryota</taxon>
        <taxon>Metazoa</taxon>
        <taxon>Spiralia</taxon>
        <taxon>Lophotrochozoa</taxon>
        <taxon>Mollusca</taxon>
        <taxon>Bivalvia</taxon>
        <taxon>Autobranchia</taxon>
        <taxon>Pteriomorphia</taxon>
        <taxon>Mytilida</taxon>
        <taxon>Mytiloidea</taxon>
        <taxon>Mytilidae</taxon>
        <taxon>Mytilinae</taxon>
        <taxon>Mytilus</taxon>
    </lineage>
</organism>
<keyword evidence="15" id="KW-1185">Reference proteome</keyword>
<evidence type="ECO:0000313" key="15">
    <source>
        <dbReference type="Proteomes" id="UP000507470"/>
    </source>
</evidence>
<dbReference type="InterPro" id="IPR032415">
    <property type="entry name" value="TRPM_tetra"/>
</dbReference>
<dbReference type="GO" id="GO:0030001">
    <property type="term" value="P:metal ion transport"/>
    <property type="evidence" value="ECO:0007669"/>
    <property type="project" value="TreeGrafter"/>
</dbReference>
<keyword evidence="3 9" id="KW-0812">Transmembrane</keyword>
<dbReference type="InterPro" id="IPR005821">
    <property type="entry name" value="Ion_trans_dom"/>
</dbReference>
<evidence type="ECO:0000256" key="2">
    <source>
        <dbReference type="ARBA" id="ARBA00022448"/>
    </source>
</evidence>
<evidence type="ECO:0000256" key="1">
    <source>
        <dbReference type="ARBA" id="ARBA00004141"/>
    </source>
</evidence>
<dbReference type="OrthoDB" id="301415at2759"/>
<feature type="transmembrane region" description="Helical" evidence="9">
    <location>
        <begin position="908"/>
        <end position="927"/>
    </location>
</feature>
<evidence type="ECO:0000256" key="9">
    <source>
        <dbReference type="SAM" id="Phobius"/>
    </source>
</evidence>
<evidence type="ECO:0000259" key="13">
    <source>
        <dbReference type="Pfam" id="PF25508"/>
    </source>
</evidence>
<keyword evidence="5" id="KW-0406">Ion transport</keyword>
<evidence type="ECO:0000256" key="5">
    <source>
        <dbReference type="ARBA" id="ARBA00023065"/>
    </source>
</evidence>
<feature type="compositionally biased region" description="Basic and acidic residues" evidence="8">
    <location>
        <begin position="1247"/>
        <end position="1258"/>
    </location>
</feature>
<dbReference type="Proteomes" id="UP000507470">
    <property type="component" value="Unassembled WGS sequence"/>
</dbReference>
<dbReference type="InterPro" id="IPR037162">
    <property type="entry name" value="TRPM_tetra_sf"/>
</dbReference>
<dbReference type="Pfam" id="PF00520">
    <property type="entry name" value="Ion_trans"/>
    <property type="match status" value="1"/>
</dbReference>
<keyword evidence="6 9" id="KW-0472">Membrane</keyword>
<gene>
    <name evidence="14" type="ORF">MCOR_47201</name>
</gene>
<evidence type="ECO:0000256" key="4">
    <source>
        <dbReference type="ARBA" id="ARBA00022989"/>
    </source>
</evidence>
<dbReference type="Gene3D" id="1.20.5.1010">
    <property type="entry name" value="TRPM, tetramerisation domain"/>
    <property type="match status" value="1"/>
</dbReference>
<dbReference type="Pfam" id="PF25508">
    <property type="entry name" value="TRPM2"/>
    <property type="match status" value="1"/>
</dbReference>
<dbReference type="Pfam" id="PF18139">
    <property type="entry name" value="LSDAT_euk"/>
    <property type="match status" value="1"/>
</dbReference>
<feature type="compositionally biased region" description="Basic and acidic residues" evidence="8">
    <location>
        <begin position="1606"/>
        <end position="1617"/>
    </location>
</feature>
<feature type="region of interest" description="Disordered" evidence="8">
    <location>
        <begin position="1606"/>
        <end position="1643"/>
    </location>
</feature>
<protein>
    <submittedName>
        <fullName evidence="14">TRPM3</fullName>
    </submittedName>
</protein>
<keyword evidence="7" id="KW-0407">Ion channel</keyword>
<dbReference type="GO" id="GO:0005886">
    <property type="term" value="C:plasma membrane"/>
    <property type="evidence" value="ECO:0007669"/>
    <property type="project" value="TreeGrafter"/>
</dbReference>
<feature type="transmembrane region" description="Helical" evidence="9">
    <location>
        <begin position="978"/>
        <end position="997"/>
    </location>
</feature>
<evidence type="ECO:0000259" key="11">
    <source>
        <dbReference type="Pfam" id="PF16519"/>
    </source>
</evidence>
<feature type="domain" description="Ion transport" evidence="10">
    <location>
        <begin position="842"/>
        <end position="1081"/>
    </location>
</feature>
<feature type="domain" description="TRPM tetramerisation" evidence="11">
    <location>
        <begin position="1172"/>
        <end position="1217"/>
    </location>
</feature>
<comment type="subcellular location">
    <subcellularLocation>
        <location evidence="1">Membrane</location>
        <topology evidence="1">Multi-pass membrane protein</topology>
    </subcellularLocation>
</comment>
<accession>A0A6J8E2W5</accession>
<dbReference type="GO" id="GO:0051262">
    <property type="term" value="P:protein tetramerization"/>
    <property type="evidence" value="ECO:0007669"/>
    <property type="project" value="InterPro"/>
</dbReference>
<evidence type="ECO:0000256" key="7">
    <source>
        <dbReference type="ARBA" id="ARBA00023303"/>
    </source>
</evidence>
<feature type="transmembrane region" description="Helical" evidence="9">
    <location>
        <begin position="1044"/>
        <end position="1069"/>
    </location>
</feature>
<feature type="transmembrane region" description="Helical" evidence="9">
    <location>
        <begin position="838"/>
        <end position="858"/>
    </location>
</feature>
<dbReference type="Pfam" id="PF16519">
    <property type="entry name" value="TRPM_tetra"/>
    <property type="match status" value="1"/>
</dbReference>
<dbReference type="InterPro" id="IPR041491">
    <property type="entry name" value="TRPM_SLOG"/>
</dbReference>
<evidence type="ECO:0000259" key="12">
    <source>
        <dbReference type="Pfam" id="PF18139"/>
    </source>
</evidence>
<dbReference type="EMBL" id="CACVKT020008341">
    <property type="protein sequence ID" value="CAC5414388.1"/>
    <property type="molecule type" value="Genomic_DNA"/>
</dbReference>
<proteinExistence type="predicted"/>
<reference evidence="14 15" key="1">
    <citation type="submission" date="2020-06" db="EMBL/GenBank/DDBJ databases">
        <authorList>
            <person name="Li R."/>
            <person name="Bekaert M."/>
        </authorList>
    </citation>
    <scope>NUCLEOTIDE SEQUENCE [LARGE SCALE GENOMIC DNA]</scope>
    <source>
        <strain evidence="15">wild</strain>
    </source>
</reference>
<evidence type="ECO:0000259" key="10">
    <source>
        <dbReference type="Pfam" id="PF00520"/>
    </source>
</evidence>
<evidence type="ECO:0000313" key="14">
    <source>
        <dbReference type="EMBL" id="CAC5414388.1"/>
    </source>
</evidence>
<evidence type="ECO:0000256" key="8">
    <source>
        <dbReference type="SAM" id="MobiDB-lite"/>
    </source>
</evidence>
<feature type="domain" description="TRPM SLOG" evidence="12">
    <location>
        <begin position="107"/>
        <end position="376"/>
    </location>
</feature>
<feature type="compositionally biased region" description="Low complexity" evidence="8">
    <location>
        <begin position="1235"/>
        <end position="1246"/>
    </location>
</feature>
<evidence type="ECO:0000256" key="3">
    <source>
        <dbReference type="ARBA" id="ARBA00022692"/>
    </source>
</evidence>
<dbReference type="PANTHER" id="PTHR13800">
    <property type="entry name" value="TRANSIENT RECEPTOR POTENTIAL CATION CHANNEL, SUBFAMILY M, MEMBER 6"/>
    <property type="match status" value="1"/>
</dbReference>